<comment type="caution">
    <text evidence="1">The sequence shown here is derived from an EMBL/GenBank/DDBJ whole genome shotgun (WGS) entry which is preliminary data.</text>
</comment>
<evidence type="ECO:0000313" key="1">
    <source>
        <dbReference type="EMBL" id="KAJ8984750.1"/>
    </source>
</evidence>
<keyword evidence="2" id="KW-1185">Reference proteome</keyword>
<sequence>MLSHTASMPTPNRGKKRELITILEISKIFGSGYDTVSGGADAADTGLKGPTETTWWIIAQGTSDRTLDRHRAGCGDLVKSHKAIPSKRYF</sequence>
<evidence type="ECO:0000313" key="2">
    <source>
        <dbReference type="Proteomes" id="UP001162164"/>
    </source>
</evidence>
<protein>
    <submittedName>
        <fullName evidence="1">Uncharacterized protein</fullName>
    </submittedName>
</protein>
<proteinExistence type="predicted"/>
<accession>A0ABQ9K349</accession>
<reference evidence="1" key="1">
    <citation type="journal article" date="2023" name="Insect Mol. Biol.">
        <title>Genome sequencing provides insights into the evolution of gene families encoding plant cell wall-degrading enzymes in longhorned beetles.</title>
        <authorList>
            <person name="Shin N.R."/>
            <person name="Okamura Y."/>
            <person name="Kirsch R."/>
            <person name="Pauchet Y."/>
        </authorList>
    </citation>
    <scope>NUCLEOTIDE SEQUENCE</scope>
    <source>
        <strain evidence="1">MMC_N1</strain>
    </source>
</reference>
<dbReference type="Proteomes" id="UP001162164">
    <property type="component" value="Unassembled WGS sequence"/>
</dbReference>
<dbReference type="EMBL" id="JAPWTJ010000028">
    <property type="protein sequence ID" value="KAJ8984750.1"/>
    <property type="molecule type" value="Genomic_DNA"/>
</dbReference>
<name>A0ABQ9K349_9CUCU</name>
<gene>
    <name evidence="1" type="ORF">NQ317_005015</name>
</gene>
<organism evidence="1 2">
    <name type="scientific">Molorchus minor</name>
    <dbReference type="NCBI Taxonomy" id="1323400"/>
    <lineage>
        <taxon>Eukaryota</taxon>
        <taxon>Metazoa</taxon>
        <taxon>Ecdysozoa</taxon>
        <taxon>Arthropoda</taxon>
        <taxon>Hexapoda</taxon>
        <taxon>Insecta</taxon>
        <taxon>Pterygota</taxon>
        <taxon>Neoptera</taxon>
        <taxon>Endopterygota</taxon>
        <taxon>Coleoptera</taxon>
        <taxon>Polyphaga</taxon>
        <taxon>Cucujiformia</taxon>
        <taxon>Chrysomeloidea</taxon>
        <taxon>Cerambycidae</taxon>
        <taxon>Lamiinae</taxon>
        <taxon>Monochamini</taxon>
        <taxon>Molorchus</taxon>
    </lineage>
</organism>